<dbReference type="SUPFAM" id="SSF51971">
    <property type="entry name" value="Nucleotide-binding domain"/>
    <property type="match status" value="1"/>
</dbReference>
<dbReference type="Proteomes" id="UP000594759">
    <property type="component" value="Chromosome"/>
</dbReference>
<dbReference type="Gene3D" id="3.50.50.60">
    <property type="entry name" value="FAD/NAD(P)-binding domain"/>
    <property type="match status" value="1"/>
</dbReference>
<dbReference type="NCBIfam" id="NF005548">
    <property type="entry name" value="PRK07208.1-4"/>
    <property type="match status" value="1"/>
</dbReference>
<dbReference type="GO" id="GO:0050660">
    <property type="term" value="F:flavin adenine dinucleotide binding"/>
    <property type="evidence" value="ECO:0007669"/>
    <property type="project" value="TreeGrafter"/>
</dbReference>
<dbReference type="AlphaFoldDB" id="A0A7U3Q530"/>
<protein>
    <submittedName>
        <fullName evidence="1">NAD(P)/FAD-dependent oxidoreductase</fullName>
    </submittedName>
</protein>
<proteinExistence type="predicted"/>
<dbReference type="RefSeq" id="WP_196098201.1">
    <property type="nucleotide sequence ID" value="NZ_CP064939.1"/>
</dbReference>
<accession>A0A7U3Q530</accession>
<keyword evidence="2" id="KW-1185">Reference proteome</keyword>
<organism evidence="1 2">
    <name type="scientific">Pedobacter endophyticus</name>
    <dbReference type="NCBI Taxonomy" id="2789740"/>
    <lineage>
        <taxon>Bacteria</taxon>
        <taxon>Pseudomonadati</taxon>
        <taxon>Bacteroidota</taxon>
        <taxon>Sphingobacteriia</taxon>
        <taxon>Sphingobacteriales</taxon>
        <taxon>Sphingobacteriaceae</taxon>
        <taxon>Pedobacter</taxon>
    </lineage>
</organism>
<dbReference type="GO" id="GO:0008767">
    <property type="term" value="F:UDP-galactopyranose mutase activity"/>
    <property type="evidence" value="ECO:0007669"/>
    <property type="project" value="TreeGrafter"/>
</dbReference>
<gene>
    <name evidence="1" type="ORF">IZT61_16855</name>
</gene>
<dbReference type="Pfam" id="PF13450">
    <property type="entry name" value="NAD_binding_8"/>
    <property type="match status" value="1"/>
</dbReference>
<dbReference type="PANTHER" id="PTHR21197">
    <property type="entry name" value="UDP-GALACTOPYRANOSE MUTASE"/>
    <property type="match status" value="1"/>
</dbReference>
<evidence type="ECO:0000313" key="1">
    <source>
        <dbReference type="EMBL" id="QPH38724.1"/>
    </source>
</evidence>
<dbReference type="InterPro" id="IPR036188">
    <property type="entry name" value="FAD/NAD-bd_sf"/>
</dbReference>
<dbReference type="NCBIfam" id="NF005546">
    <property type="entry name" value="PRK07208.1-2"/>
    <property type="match status" value="1"/>
</dbReference>
<sequence>MSKKQTAIIIGAGPGGLTAAFELATRSNIDVTILEASNEIGGISRTVNYKGNRIDIGGHRFFSKSTRVLDWWANTLPLEPASQPLTDLDLSKIGPASTDSEKGDKVMLIRKRVSRIFYLRKFFDYPISLNYAAAKNLGFIRIIKIGIAYITIRLFPIKNEQTLEDFLVNRFGRVLYETFFKDYTEKVWGIPCHQIKPEWGSQRIKGLSISKAIKHSIKSMFEKDETIEQKKIETSLIDKFMYPKFGPGQLWEEVADKVSTLGGKIVFGTRVTKIKWITESQVEVSVKDVASDSELVYTGNYLFSTMPIKDLILGMGDEVPLVIQEVAKGLAYRDFITVGLLLKGLKIKDKMPNKAGQNPDQLISDNWIYIQENDVKLGRLQIFNNWSPYMVADSNNVWLGLEYFCNEGDHLWNMEDRDFITFAIEELVKISFIEPDEVLDSTVIKVPKAYPAYFGSYDDLPLVSEYTDSFSNMFLIGRNGMHKYNNQDHSMLTAMVAVDNLLSGKKDKGNIWIINTENDYHETKTSD</sequence>
<evidence type="ECO:0000313" key="2">
    <source>
        <dbReference type="Proteomes" id="UP000594759"/>
    </source>
</evidence>
<reference evidence="1 2" key="1">
    <citation type="submission" date="2020-11" db="EMBL/GenBank/DDBJ databases">
        <title>Pedobacter endophytica, an endophytic bacteria isolated form Carex pumila.</title>
        <authorList>
            <person name="Peng Y."/>
            <person name="Jiang L."/>
            <person name="Lee J."/>
        </authorList>
    </citation>
    <scope>NUCLEOTIDE SEQUENCE [LARGE SCALE GENOMIC DNA]</scope>
    <source>
        <strain evidence="1 2">JBR3-12</strain>
    </source>
</reference>
<dbReference type="KEGG" id="pex:IZT61_16855"/>
<dbReference type="EMBL" id="CP064939">
    <property type="protein sequence ID" value="QPH38724.1"/>
    <property type="molecule type" value="Genomic_DNA"/>
</dbReference>
<dbReference type="PANTHER" id="PTHR21197:SF0">
    <property type="entry name" value="UDP-GALACTOPYRANOSE MUTASE"/>
    <property type="match status" value="1"/>
</dbReference>
<dbReference type="GO" id="GO:0005829">
    <property type="term" value="C:cytosol"/>
    <property type="evidence" value="ECO:0007669"/>
    <property type="project" value="TreeGrafter"/>
</dbReference>
<name>A0A7U3Q530_9SPHI</name>